<feature type="binding site" evidence="5">
    <location>
        <position position="234"/>
    </location>
    <ligand>
        <name>substrate</name>
    </ligand>
</feature>
<comment type="similarity">
    <text evidence="5">Belongs to the AB hydrolase superfamily. Carboxylesterase BioH family.</text>
</comment>
<dbReference type="SUPFAM" id="SSF53474">
    <property type="entry name" value="alpha/beta-Hydrolases"/>
    <property type="match status" value="1"/>
</dbReference>
<accession>A0A1I4XTC4</accession>
<gene>
    <name evidence="5" type="primary">bioH</name>
    <name evidence="7" type="ORF">SAMN05216289_11213</name>
</gene>
<dbReference type="GO" id="GO:0090499">
    <property type="term" value="F:pimelyl-[acyl-carrier protein] methyl ester esterase activity"/>
    <property type="evidence" value="ECO:0007669"/>
    <property type="project" value="UniProtKB-EC"/>
</dbReference>
<feature type="domain" description="AB hydrolase-1" evidence="6">
    <location>
        <begin position="14"/>
        <end position="247"/>
    </location>
</feature>
<name>A0A1I4XTC4_9GAMM</name>
<dbReference type="EC" id="3.1.1.85" evidence="5"/>
<sequence length="258" mass="27695">MNLSIKTMGRGPDLVLLHGWAMHSGIFAPLSERLAGRFRLHLVDLPGHGDSHEFTSGDLDPGRLARAIAAATPPALWLGWSLGGLIALRAALDLPGQVSALVEIASSPRFVRAADWPHAVPAAIFREFGSNLVASFRPAIERFLALETLGSVHAQDELRELKAHVYERGEPSEQALHEGLDLLDQCDFRAQLSALAMPSLWIAGRRDRIVPPGALRWAASQCTHSDFLELSAGHAPFLSHAAEVAEAVAALASAQQPA</sequence>
<dbReference type="HAMAP" id="MF_01260">
    <property type="entry name" value="Carboxylester"/>
    <property type="match status" value="1"/>
</dbReference>
<comment type="pathway">
    <text evidence="5">Cofactor biosynthesis; biotin biosynthesis.</text>
</comment>
<comment type="catalytic activity">
    <reaction evidence="5">
        <text>6-carboxyhexanoyl-[ACP] methyl ester + H2O = 6-carboxyhexanoyl-[ACP] + methanol + H(+)</text>
        <dbReference type="Rhea" id="RHEA:42700"/>
        <dbReference type="Rhea" id="RHEA-COMP:9955"/>
        <dbReference type="Rhea" id="RHEA-COMP:10186"/>
        <dbReference type="ChEBI" id="CHEBI:15377"/>
        <dbReference type="ChEBI" id="CHEBI:15378"/>
        <dbReference type="ChEBI" id="CHEBI:17790"/>
        <dbReference type="ChEBI" id="CHEBI:78846"/>
        <dbReference type="ChEBI" id="CHEBI:82735"/>
        <dbReference type="EC" id="3.1.1.85"/>
    </reaction>
</comment>
<evidence type="ECO:0000256" key="2">
    <source>
        <dbReference type="ARBA" id="ARBA00022490"/>
    </source>
</evidence>
<reference evidence="7 8" key="1">
    <citation type="submission" date="2016-10" db="EMBL/GenBank/DDBJ databases">
        <authorList>
            <person name="de Groot N.N."/>
        </authorList>
    </citation>
    <scope>NUCLEOTIDE SEQUENCE [LARGE SCALE GENOMIC DNA]</scope>
    <source>
        <strain evidence="7 8">CGMCC 1.7659</strain>
    </source>
</reference>
<dbReference type="InterPro" id="IPR010076">
    <property type="entry name" value="BioH"/>
</dbReference>
<dbReference type="PANTHER" id="PTHR43798:SF31">
    <property type="entry name" value="AB HYDROLASE SUPERFAMILY PROTEIN YCLE"/>
    <property type="match status" value="1"/>
</dbReference>
<protein>
    <recommendedName>
        <fullName evidence="5">Pimeloyl-[acyl-carrier protein] methyl ester esterase</fullName>
        <ecNumber evidence="5">3.1.1.85</ecNumber>
    </recommendedName>
    <alternativeName>
        <fullName evidence="5">Biotin synthesis protein BioH</fullName>
    </alternativeName>
    <alternativeName>
        <fullName evidence="5">Carboxylesterase BioH</fullName>
    </alternativeName>
</protein>
<feature type="active site" description="Nucleophile" evidence="5">
    <location>
        <position position="81"/>
    </location>
</feature>
<evidence type="ECO:0000313" key="8">
    <source>
        <dbReference type="Proteomes" id="UP000198575"/>
    </source>
</evidence>
<dbReference type="Gene3D" id="3.40.50.1820">
    <property type="entry name" value="alpha/beta hydrolase"/>
    <property type="match status" value="1"/>
</dbReference>
<dbReference type="GO" id="GO:0009102">
    <property type="term" value="P:biotin biosynthetic process"/>
    <property type="evidence" value="ECO:0007669"/>
    <property type="project" value="UniProtKB-UniRule"/>
</dbReference>
<dbReference type="STRING" id="578942.SAMN05216289_11213"/>
<evidence type="ECO:0000256" key="3">
    <source>
        <dbReference type="ARBA" id="ARBA00022756"/>
    </source>
</evidence>
<keyword evidence="3 5" id="KW-0093">Biotin biosynthesis</keyword>
<dbReference type="InterPro" id="IPR000073">
    <property type="entry name" value="AB_hydrolase_1"/>
</dbReference>
<feature type="binding site" evidence="5">
    <location>
        <begin position="81"/>
        <end position="82"/>
    </location>
    <ligand>
        <name>substrate</name>
    </ligand>
</feature>
<comment type="function">
    <text evidence="5">The physiological role of BioH is to remove the methyl group introduced by BioC when the pimeloyl moiety is complete. It allows to synthesize pimeloyl-ACP via the fatty acid synthetic pathway through the hydrolysis of the ester bonds of pimeloyl-ACP esters.</text>
</comment>
<dbReference type="EMBL" id="FOVF01000012">
    <property type="protein sequence ID" value="SFN29121.1"/>
    <property type="molecule type" value="Genomic_DNA"/>
</dbReference>
<evidence type="ECO:0000313" key="7">
    <source>
        <dbReference type="EMBL" id="SFN29121.1"/>
    </source>
</evidence>
<proteinExistence type="inferred from homology"/>
<evidence type="ECO:0000259" key="6">
    <source>
        <dbReference type="Pfam" id="PF12697"/>
    </source>
</evidence>
<dbReference type="InterPro" id="IPR050266">
    <property type="entry name" value="AB_hydrolase_sf"/>
</dbReference>
<keyword evidence="4 5" id="KW-0378">Hydrolase</keyword>
<keyword evidence="8" id="KW-1185">Reference proteome</keyword>
<comment type="caution">
    <text evidence="5">Lacks conserved residue(s) required for the propagation of feature annotation.</text>
</comment>
<comment type="subunit">
    <text evidence="5">Monomer.</text>
</comment>
<dbReference type="Proteomes" id="UP000198575">
    <property type="component" value="Unassembled WGS sequence"/>
</dbReference>
<evidence type="ECO:0000256" key="4">
    <source>
        <dbReference type="ARBA" id="ARBA00022801"/>
    </source>
</evidence>
<dbReference type="GO" id="GO:0005737">
    <property type="term" value="C:cytoplasm"/>
    <property type="evidence" value="ECO:0007669"/>
    <property type="project" value="UniProtKB-SubCell"/>
</dbReference>
<dbReference type="GO" id="GO:0016020">
    <property type="term" value="C:membrane"/>
    <property type="evidence" value="ECO:0007669"/>
    <property type="project" value="TreeGrafter"/>
</dbReference>
<organism evidence="7 8">
    <name type="scientific">Dokdonella immobilis</name>
    <dbReference type="NCBI Taxonomy" id="578942"/>
    <lineage>
        <taxon>Bacteria</taxon>
        <taxon>Pseudomonadati</taxon>
        <taxon>Pseudomonadota</taxon>
        <taxon>Gammaproteobacteria</taxon>
        <taxon>Lysobacterales</taxon>
        <taxon>Rhodanobacteraceae</taxon>
        <taxon>Dokdonella</taxon>
    </lineage>
</organism>
<feature type="binding site" evidence="5">
    <location>
        <position position="20"/>
    </location>
    <ligand>
        <name>substrate</name>
    </ligand>
</feature>
<evidence type="ECO:0000256" key="5">
    <source>
        <dbReference type="HAMAP-Rule" id="MF_01260"/>
    </source>
</evidence>
<feature type="active site" evidence="5">
    <location>
        <position position="234"/>
    </location>
</feature>
<feature type="active site" evidence="5">
    <location>
        <position position="207"/>
    </location>
</feature>
<dbReference type="Pfam" id="PF12697">
    <property type="entry name" value="Abhydrolase_6"/>
    <property type="match status" value="1"/>
</dbReference>
<dbReference type="NCBIfam" id="TIGR01738">
    <property type="entry name" value="bioH"/>
    <property type="match status" value="1"/>
</dbReference>
<dbReference type="AlphaFoldDB" id="A0A1I4XTC4"/>
<dbReference type="UniPathway" id="UPA00078"/>
<dbReference type="InterPro" id="IPR029058">
    <property type="entry name" value="AB_hydrolase_fold"/>
</dbReference>
<keyword evidence="2 5" id="KW-0963">Cytoplasm</keyword>
<dbReference type="PANTHER" id="PTHR43798">
    <property type="entry name" value="MONOACYLGLYCEROL LIPASE"/>
    <property type="match status" value="1"/>
</dbReference>
<comment type="subcellular location">
    <subcellularLocation>
        <location evidence="5">Cytoplasm</location>
    </subcellularLocation>
</comment>
<evidence type="ECO:0000256" key="1">
    <source>
        <dbReference type="ARBA" id="ARBA00022487"/>
    </source>
</evidence>
<keyword evidence="1 5" id="KW-0719">Serine esterase</keyword>